<dbReference type="GO" id="GO:0005829">
    <property type="term" value="C:cytosol"/>
    <property type="evidence" value="ECO:0007669"/>
    <property type="project" value="TreeGrafter"/>
</dbReference>
<comment type="cofactor">
    <cofactor evidence="1">
        <name>Mg(2+)</name>
        <dbReference type="ChEBI" id="CHEBI:18420"/>
    </cofactor>
</comment>
<dbReference type="Gene3D" id="3.90.470.20">
    <property type="entry name" value="4'-phosphopantetheinyl transferase domain"/>
    <property type="match status" value="2"/>
</dbReference>
<evidence type="ECO:0000256" key="6">
    <source>
        <dbReference type="ARBA" id="ARBA00023194"/>
    </source>
</evidence>
<evidence type="ECO:0000256" key="1">
    <source>
        <dbReference type="ARBA" id="ARBA00001946"/>
    </source>
</evidence>
<organism evidence="9 10">
    <name type="scientific">Paenibacillus psychroresistens</name>
    <dbReference type="NCBI Taxonomy" id="1778678"/>
    <lineage>
        <taxon>Bacteria</taxon>
        <taxon>Bacillati</taxon>
        <taxon>Bacillota</taxon>
        <taxon>Bacilli</taxon>
        <taxon>Bacillales</taxon>
        <taxon>Paenibacillaceae</taxon>
        <taxon>Paenibacillus</taxon>
    </lineage>
</organism>
<keyword evidence="6" id="KW-0045">Antibiotic biosynthesis</keyword>
<evidence type="ECO:0000313" key="10">
    <source>
        <dbReference type="Proteomes" id="UP000426246"/>
    </source>
</evidence>
<dbReference type="GO" id="GO:0000287">
    <property type="term" value="F:magnesium ion binding"/>
    <property type="evidence" value="ECO:0007669"/>
    <property type="project" value="InterPro"/>
</dbReference>
<dbReference type="Pfam" id="PF22624">
    <property type="entry name" value="AASDHPPT_N"/>
    <property type="match status" value="1"/>
</dbReference>
<dbReference type="EMBL" id="CP034235">
    <property type="protein sequence ID" value="QGQ96130.1"/>
    <property type="molecule type" value="Genomic_DNA"/>
</dbReference>
<dbReference type="NCBIfam" id="TIGR00556">
    <property type="entry name" value="pantethn_trn"/>
    <property type="match status" value="1"/>
</dbReference>
<dbReference type="AlphaFoldDB" id="A0A6B8RIP6"/>
<comment type="similarity">
    <text evidence="2">Belongs to the P-Pant transferase superfamily. Gsp/Sfp/HetI/AcpT family.</text>
</comment>
<dbReference type="InterPro" id="IPR037143">
    <property type="entry name" value="4-PPantetheinyl_Trfase_dom_sf"/>
</dbReference>
<keyword evidence="10" id="KW-1185">Reference proteome</keyword>
<proteinExistence type="inferred from homology"/>
<evidence type="ECO:0000259" key="8">
    <source>
        <dbReference type="Pfam" id="PF22624"/>
    </source>
</evidence>
<dbReference type="SUPFAM" id="SSF56214">
    <property type="entry name" value="4'-phosphopantetheinyl transferase"/>
    <property type="match status" value="2"/>
</dbReference>
<evidence type="ECO:0000256" key="2">
    <source>
        <dbReference type="ARBA" id="ARBA00010990"/>
    </source>
</evidence>
<keyword evidence="5" id="KW-0460">Magnesium</keyword>
<gene>
    <name evidence="9" type="ORF">EHS13_15225</name>
</gene>
<dbReference type="Pfam" id="PF01648">
    <property type="entry name" value="ACPS"/>
    <property type="match status" value="1"/>
</dbReference>
<reference evidence="10" key="1">
    <citation type="submission" date="2018-11" db="EMBL/GenBank/DDBJ databases">
        <title>Complete genome sequence of Paenibacillus sp. ML311-T8.</title>
        <authorList>
            <person name="Nam Y.-D."/>
            <person name="Kang J."/>
            <person name="Chung W.-H."/>
            <person name="Park Y.S."/>
        </authorList>
    </citation>
    <scope>NUCLEOTIDE SEQUENCE [LARGE SCALE GENOMIC DNA]</scope>
    <source>
        <strain evidence="10">ML311-T8</strain>
    </source>
</reference>
<dbReference type="RefSeq" id="WP_155701168.1">
    <property type="nucleotide sequence ID" value="NZ_CP034235.1"/>
</dbReference>
<name>A0A6B8RIP6_9BACL</name>
<evidence type="ECO:0000313" key="9">
    <source>
        <dbReference type="EMBL" id="QGQ96130.1"/>
    </source>
</evidence>
<dbReference type="GO" id="GO:0017000">
    <property type="term" value="P:antibiotic biosynthetic process"/>
    <property type="evidence" value="ECO:0007669"/>
    <property type="project" value="UniProtKB-KW"/>
</dbReference>
<dbReference type="Proteomes" id="UP000426246">
    <property type="component" value="Chromosome"/>
</dbReference>
<dbReference type="GO" id="GO:0006633">
    <property type="term" value="P:fatty acid biosynthetic process"/>
    <property type="evidence" value="ECO:0007669"/>
    <property type="project" value="InterPro"/>
</dbReference>
<dbReference type="GO" id="GO:0019878">
    <property type="term" value="P:lysine biosynthetic process via aminoadipic acid"/>
    <property type="evidence" value="ECO:0007669"/>
    <property type="project" value="TreeGrafter"/>
</dbReference>
<dbReference type="GO" id="GO:0008897">
    <property type="term" value="F:holo-[acyl-carrier-protein] synthase activity"/>
    <property type="evidence" value="ECO:0007669"/>
    <property type="project" value="InterPro"/>
</dbReference>
<keyword evidence="4" id="KW-0479">Metal-binding</keyword>
<dbReference type="PANTHER" id="PTHR12215">
    <property type="entry name" value="PHOSPHOPANTETHEINE TRANSFERASE"/>
    <property type="match status" value="1"/>
</dbReference>
<feature type="domain" description="4'-phosphopantetheinyl transferase N-terminal" evidence="8">
    <location>
        <begin position="34"/>
        <end position="111"/>
    </location>
</feature>
<dbReference type="PANTHER" id="PTHR12215:SF10">
    <property type="entry name" value="L-AMINOADIPATE-SEMIALDEHYDE DEHYDROGENASE-PHOSPHOPANTETHEINYL TRANSFERASE"/>
    <property type="match status" value="1"/>
</dbReference>
<feature type="domain" description="4'-phosphopantetheinyl transferase" evidence="7">
    <location>
        <begin position="118"/>
        <end position="196"/>
    </location>
</feature>
<dbReference type="InterPro" id="IPR050559">
    <property type="entry name" value="P-Pant_transferase_sf"/>
</dbReference>
<sequence length="250" mass="28519">MQLEPYQPTSRHKIDIRIYAVQIPKMLDIFQETQIIACLPEHVGNKLKKFQKVEDRFRSLFGEILMRTEVSKVLGITSQDITISHNSYGKPSIQGIDDFHYNISHSGAWVLCIFGSTPVGVDIEKIEPIDAIQIAERFFSALEREYLNSVVSEDCLSDFYKIWTLKESYIKAVGKGLSIPLDTFNVVGSKLSYSLSSSSTVEIDYELKQYNFEEGYECSACAHNAKLPETVLIKNAKDLVKEFIEYSQHR</sequence>
<evidence type="ECO:0000256" key="5">
    <source>
        <dbReference type="ARBA" id="ARBA00022842"/>
    </source>
</evidence>
<dbReference type="InterPro" id="IPR055066">
    <property type="entry name" value="AASDHPPT_N"/>
</dbReference>
<keyword evidence="3 9" id="KW-0808">Transferase</keyword>
<evidence type="ECO:0000259" key="7">
    <source>
        <dbReference type="Pfam" id="PF01648"/>
    </source>
</evidence>
<protein>
    <submittedName>
        <fullName evidence="9">4'-phosphopantetheinyl transferase superfamily protein</fullName>
    </submittedName>
</protein>
<dbReference type="InterPro" id="IPR004568">
    <property type="entry name" value="Ppantetheine-prot_Trfase_dom"/>
</dbReference>
<dbReference type="OrthoDB" id="9808281at2"/>
<dbReference type="InterPro" id="IPR008278">
    <property type="entry name" value="4-PPantetheinyl_Trfase_dom"/>
</dbReference>
<accession>A0A6B8RIP6</accession>
<evidence type="ECO:0000256" key="4">
    <source>
        <dbReference type="ARBA" id="ARBA00022723"/>
    </source>
</evidence>
<evidence type="ECO:0000256" key="3">
    <source>
        <dbReference type="ARBA" id="ARBA00022679"/>
    </source>
</evidence>
<dbReference type="KEGG" id="ppsc:EHS13_15225"/>